<feature type="compositionally biased region" description="Basic and acidic residues" evidence="10">
    <location>
        <begin position="111"/>
        <end position="124"/>
    </location>
</feature>
<keyword evidence="7 9" id="KW-0811">Translocation</keyword>
<evidence type="ECO:0000313" key="11">
    <source>
        <dbReference type="EMBL" id="GAA0606444.1"/>
    </source>
</evidence>
<comment type="function">
    <text evidence="9">Part of the twin-arginine translocation (Tat) system that transports large folded proteins containing a characteristic twin-arginine motif in their signal peptide across membranes. Together with TatC, TatB is part of a receptor directly interacting with Tat signal peptides. TatB may form an oligomeric binding site that transiently accommodates folded Tat precursor proteins before their translocation.</text>
</comment>
<protein>
    <recommendedName>
        <fullName evidence="9">Sec-independent protein translocase protein TatB</fullName>
    </recommendedName>
</protein>
<accession>A0ABN1G8Y4</accession>
<evidence type="ECO:0000256" key="9">
    <source>
        <dbReference type="HAMAP-Rule" id="MF_00237"/>
    </source>
</evidence>
<dbReference type="Gene3D" id="1.20.5.3310">
    <property type="match status" value="1"/>
</dbReference>
<comment type="caution">
    <text evidence="11">The sequence shown here is derived from an EMBL/GenBank/DDBJ whole genome shotgun (WGS) entry which is preliminary data.</text>
</comment>
<feature type="compositionally biased region" description="Low complexity" evidence="10">
    <location>
        <begin position="138"/>
        <end position="170"/>
    </location>
</feature>
<comment type="similarity">
    <text evidence="9">Belongs to the TatB family.</text>
</comment>
<comment type="subcellular location">
    <subcellularLocation>
        <location evidence="9">Cell membrane</location>
        <topology evidence="9">Single-pass membrane protein</topology>
    </subcellularLocation>
    <subcellularLocation>
        <location evidence="1">Membrane</location>
        <topology evidence="1">Single-pass membrane protein</topology>
    </subcellularLocation>
</comment>
<dbReference type="EMBL" id="BAAAHE010000006">
    <property type="protein sequence ID" value="GAA0606444.1"/>
    <property type="molecule type" value="Genomic_DNA"/>
</dbReference>
<dbReference type="PRINTS" id="PR01506">
    <property type="entry name" value="TATBPROTEIN"/>
</dbReference>
<evidence type="ECO:0000313" key="12">
    <source>
        <dbReference type="Proteomes" id="UP001500957"/>
    </source>
</evidence>
<dbReference type="Proteomes" id="UP001500957">
    <property type="component" value="Unassembled WGS sequence"/>
</dbReference>
<keyword evidence="3 9" id="KW-1003">Cell membrane</keyword>
<feature type="region of interest" description="Disordered" evidence="10">
    <location>
        <begin position="104"/>
        <end position="192"/>
    </location>
</feature>
<keyword evidence="8 9" id="KW-0472">Membrane</keyword>
<organism evidence="11 12">
    <name type="scientific">Sporichthya brevicatena</name>
    <dbReference type="NCBI Taxonomy" id="171442"/>
    <lineage>
        <taxon>Bacteria</taxon>
        <taxon>Bacillati</taxon>
        <taxon>Actinomycetota</taxon>
        <taxon>Actinomycetes</taxon>
        <taxon>Sporichthyales</taxon>
        <taxon>Sporichthyaceae</taxon>
        <taxon>Sporichthya</taxon>
    </lineage>
</organism>
<dbReference type="InterPro" id="IPR018448">
    <property type="entry name" value="TatB"/>
</dbReference>
<gene>
    <name evidence="9" type="primary">tatB</name>
    <name evidence="11" type="ORF">GCM10009547_05490</name>
</gene>
<keyword evidence="6 9" id="KW-1133">Transmembrane helix</keyword>
<reference evidence="11 12" key="1">
    <citation type="journal article" date="2019" name="Int. J. Syst. Evol. Microbiol.">
        <title>The Global Catalogue of Microorganisms (GCM) 10K type strain sequencing project: providing services to taxonomists for standard genome sequencing and annotation.</title>
        <authorList>
            <consortium name="The Broad Institute Genomics Platform"/>
            <consortium name="The Broad Institute Genome Sequencing Center for Infectious Disease"/>
            <person name="Wu L."/>
            <person name="Ma J."/>
        </authorList>
    </citation>
    <scope>NUCLEOTIDE SEQUENCE [LARGE SCALE GENOMIC DNA]</scope>
    <source>
        <strain evidence="11 12">JCM 10671</strain>
    </source>
</reference>
<evidence type="ECO:0000256" key="7">
    <source>
        <dbReference type="ARBA" id="ARBA00023010"/>
    </source>
</evidence>
<evidence type="ECO:0000256" key="4">
    <source>
        <dbReference type="ARBA" id="ARBA00022692"/>
    </source>
</evidence>
<keyword evidence="2 9" id="KW-0813">Transport</keyword>
<proteinExistence type="inferred from homology"/>
<name>A0ABN1G8Y4_9ACTN</name>
<dbReference type="HAMAP" id="MF_00237">
    <property type="entry name" value="TatB"/>
    <property type="match status" value="1"/>
</dbReference>
<keyword evidence="5 9" id="KW-0653">Protein transport</keyword>
<sequence>MLDISGWEFMTLGVIAVIVFGPDKLPKFAADAAKLMKQVRGYVNGAKDELTRELGPEFADVKVSDLTPRGMMKKALGPDDPFEELRQTIDIRKDVDQFRDLRNPMQFGAPKQEEESRTQSKADDASSTSAIGKRQVEAARAANAAASSNGSTSRAAAPMANGATNGAANGVGPRASRVLAENEIPPIDLDAT</sequence>
<evidence type="ECO:0000256" key="1">
    <source>
        <dbReference type="ARBA" id="ARBA00004167"/>
    </source>
</evidence>
<keyword evidence="4 9" id="KW-0812">Transmembrane</keyword>
<evidence type="ECO:0000256" key="5">
    <source>
        <dbReference type="ARBA" id="ARBA00022927"/>
    </source>
</evidence>
<evidence type="ECO:0000256" key="10">
    <source>
        <dbReference type="SAM" id="MobiDB-lite"/>
    </source>
</evidence>
<evidence type="ECO:0000256" key="2">
    <source>
        <dbReference type="ARBA" id="ARBA00022448"/>
    </source>
</evidence>
<evidence type="ECO:0000256" key="8">
    <source>
        <dbReference type="ARBA" id="ARBA00023136"/>
    </source>
</evidence>
<evidence type="ECO:0000256" key="3">
    <source>
        <dbReference type="ARBA" id="ARBA00022475"/>
    </source>
</evidence>
<keyword evidence="12" id="KW-1185">Reference proteome</keyword>
<comment type="subunit">
    <text evidence="9">The Tat system comprises two distinct complexes: a TatABC complex, containing multiple copies of TatA, TatB and TatC subunits, and a separate TatA complex, containing only TatA subunits. Substrates initially bind to the TatABC complex, which probably triggers association of the separate TatA complex to form the active translocon.</text>
</comment>
<dbReference type="RefSeq" id="WP_344601341.1">
    <property type="nucleotide sequence ID" value="NZ_BAAAHE010000006.1"/>
</dbReference>
<dbReference type="InterPro" id="IPR003369">
    <property type="entry name" value="TatA/B/E"/>
</dbReference>
<dbReference type="Pfam" id="PF02416">
    <property type="entry name" value="TatA_B_E"/>
    <property type="match status" value="1"/>
</dbReference>
<evidence type="ECO:0000256" key="6">
    <source>
        <dbReference type="ARBA" id="ARBA00022989"/>
    </source>
</evidence>